<accession>A0A839HKT7</accession>
<dbReference type="FunFam" id="1.10.287.130:FF:000001">
    <property type="entry name" value="Two-component sensor histidine kinase"/>
    <property type="match status" value="1"/>
</dbReference>
<dbReference type="NCBIfam" id="TIGR02966">
    <property type="entry name" value="phoR_proteo"/>
    <property type="match status" value="1"/>
</dbReference>
<comment type="function">
    <text evidence="17">Member of the two-component regulatory system PhoR/PhoB involved in the phosphate regulon genes expression. PhoR may function as a membrane-associated protein kinase that phosphorylates PhoB in response to environmental signals.</text>
</comment>
<dbReference type="Pfam" id="PF02518">
    <property type="entry name" value="HATPase_c"/>
    <property type="match status" value="1"/>
</dbReference>
<keyword evidence="11" id="KW-0547">Nucleotide-binding</keyword>
<evidence type="ECO:0000256" key="3">
    <source>
        <dbReference type="ARBA" id="ARBA00012438"/>
    </source>
</evidence>
<dbReference type="Gene3D" id="3.30.565.10">
    <property type="entry name" value="Histidine kinase-like ATPase, C-terminal domain"/>
    <property type="match status" value="1"/>
</dbReference>
<keyword evidence="7" id="KW-0597">Phosphoprotein</keyword>
<dbReference type="Gene3D" id="3.30.450.20">
    <property type="entry name" value="PAS domain"/>
    <property type="match status" value="1"/>
</dbReference>
<proteinExistence type="predicted"/>
<evidence type="ECO:0000256" key="6">
    <source>
        <dbReference type="ARBA" id="ARBA00022475"/>
    </source>
</evidence>
<dbReference type="Proteomes" id="UP000586093">
    <property type="component" value="Unassembled WGS sequence"/>
</dbReference>
<keyword evidence="5" id="KW-0813">Transport</keyword>
<dbReference type="InterPro" id="IPR035965">
    <property type="entry name" value="PAS-like_dom_sf"/>
</dbReference>
<dbReference type="InterPro" id="IPR005467">
    <property type="entry name" value="His_kinase_dom"/>
</dbReference>
<dbReference type="CDD" id="cd00082">
    <property type="entry name" value="HisKA"/>
    <property type="match status" value="1"/>
</dbReference>
<evidence type="ECO:0000256" key="9">
    <source>
        <dbReference type="ARBA" id="ARBA00022679"/>
    </source>
</evidence>
<dbReference type="InterPro" id="IPR003594">
    <property type="entry name" value="HATPase_dom"/>
</dbReference>
<evidence type="ECO:0000259" key="20">
    <source>
        <dbReference type="PROSITE" id="PS50109"/>
    </source>
</evidence>
<dbReference type="AlphaFoldDB" id="A0A839HKT7"/>
<keyword evidence="9" id="KW-0808">Transferase</keyword>
<dbReference type="GO" id="GO:0016036">
    <property type="term" value="P:cellular response to phosphate starvation"/>
    <property type="evidence" value="ECO:0007669"/>
    <property type="project" value="TreeGrafter"/>
</dbReference>
<evidence type="ECO:0000256" key="14">
    <source>
        <dbReference type="ARBA" id="ARBA00022989"/>
    </source>
</evidence>
<keyword evidence="16 19" id="KW-0472">Membrane</keyword>
<organism evidence="21 22">
    <name type="scientific">Aquariibacter albus</name>
    <dbReference type="NCBI Taxonomy" id="2759899"/>
    <lineage>
        <taxon>Bacteria</taxon>
        <taxon>Pseudomonadati</taxon>
        <taxon>Pseudomonadota</taxon>
        <taxon>Betaproteobacteria</taxon>
        <taxon>Burkholderiales</taxon>
        <taxon>Sphaerotilaceae</taxon>
        <taxon>Aquariibacter</taxon>
    </lineage>
</organism>
<dbReference type="SUPFAM" id="SSF55785">
    <property type="entry name" value="PYP-like sensor domain (PAS domain)"/>
    <property type="match status" value="1"/>
</dbReference>
<evidence type="ECO:0000313" key="22">
    <source>
        <dbReference type="Proteomes" id="UP000586093"/>
    </source>
</evidence>
<dbReference type="PRINTS" id="PR00344">
    <property type="entry name" value="BCTRLSENSOR"/>
</dbReference>
<dbReference type="InterPro" id="IPR036890">
    <property type="entry name" value="HATPase_C_sf"/>
</dbReference>
<evidence type="ECO:0000256" key="10">
    <source>
        <dbReference type="ARBA" id="ARBA00022692"/>
    </source>
</evidence>
<dbReference type="SMART" id="SM00387">
    <property type="entry name" value="HATPase_c"/>
    <property type="match status" value="1"/>
</dbReference>
<feature type="region of interest" description="Disordered" evidence="18">
    <location>
        <begin position="431"/>
        <end position="471"/>
    </location>
</feature>
<dbReference type="RefSeq" id="WP_182662757.1">
    <property type="nucleotide sequence ID" value="NZ_JACIVI010000001.1"/>
</dbReference>
<evidence type="ECO:0000256" key="1">
    <source>
        <dbReference type="ARBA" id="ARBA00000085"/>
    </source>
</evidence>
<sequence length="471" mass="51425">MGWLLPRLLAGLLALLTGALAGYLLGESAHVPLVAGLVGACAAVATLVVADTLRGLKLMQWLASAGRSAVPAKIGVWGEVAYRVERLLRQSEAQTRQERDRLQRFLSAIEASPNGVLLLDANEQIEWCNGVAAEHFGLDPQRDRLQRITNLVRTPVFVRHLQGGDHDTPVSFHGPDGSVLLTVLVRDYGEGRRLVLTQDITERERAEEMRRHFVANVSHEIRTPLTVLAGFIETLDSLPLTEPERRRVLGLMGQQTRRMQDLVSDLLALAKLEGSPRPPTDRWVEVGPLLERVLGDARTLSRDRHPIALEGEPRGAQIAGDETELHSAVANLVTNAVRYTPDGGAIAIAWRRLPDGGGELAVRDAGIGIAREHIPRLTERFYRVDLSRARDTGGTGLGLSIVKHVIQRHGGELEIESQPGRGSTFRLRLPPQRVRAAGPMAPSLRLVRREDTPPSAGGPEPDPAPRSAHGH</sequence>
<dbReference type="GO" id="GO:0005886">
    <property type="term" value="C:plasma membrane"/>
    <property type="evidence" value="ECO:0007669"/>
    <property type="project" value="UniProtKB-SubCell"/>
</dbReference>
<keyword evidence="22" id="KW-1185">Reference proteome</keyword>
<dbReference type="InterPro" id="IPR004358">
    <property type="entry name" value="Sig_transdc_His_kin-like_C"/>
</dbReference>
<evidence type="ECO:0000256" key="8">
    <source>
        <dbReference type="ARBA" id="ARBA00022592"/>
    </source>
</evidence>
<reference evidence="21 22" key="1">
    <citation type="submission" date="2020-08" db="EMBL/GenBank/DDBJ databases">
        <title>Aquariorum lacteus gen. nov., sp. nov., a new member of the family Comamonadaceae, isolated from freshwater aquarium.</title>
        <authorList>
            <person name="Chun S.-J."/>
        </authorList>
    </citation>
    <scope>NUCLEOTIDE SEQUENCE [LARGE SCALE GENOMIC DNA]</scope>
    <source>
        <strain evidence="21 22">SJAQ100</strain>
    </source>
</reference>
<keyword evidence="10 19" id="KW-0812">Transmembrane</keyword>
<evidence type="ECO:0000256" key="15">
    <source>
        <dbReference type="ARBA" id="ARBA00023012"/>
    </source>
</evidence>
<keyword evidence="8" id="KW-0592">Phosphate transport</keyword>
<evidence type="ECO:0000313" key="21">
    <source>
        <dbReference type="EMBL" id="MBB1161742.1"/>
    </source>
</evidence>
<dbReference type="GO" id="GO:0006817">
    <property type="term" value="P:phosphate ion transport"/>
    <property type="evidence" value="ECO:0007669"/>
    <property type="project" value="UniProtKB-KW"/>
</dbReference>
<dbReference type="Pfam" id="PF11808">
    <property type="entry name" value="PhoR"/>
    <property type="match status" value="1"/>
</dbReference>
<dbReference type="Pfam" id="PF13188">
    <property type="entry name" value="PAS_8"/>
    <property type="match status" value="1"/>
</dbReference>
<evidence type="ECO:0000256" key="18">
    <source>
        <dbReference type="SAM" id="MobiDB-lite"/>
    </source>
</evidence>
<evidence type="ECO:0000256" key="19">
    <source>
        <dbReference type="SAM" id="Phobius"/>
    </source>
</evidence>
<dbReference type="SUPFAM" id="SSF47384">
    <property type="entry name" value="Homodimeric domain of signal transducing histidine kinase"/>
    <property type="match status" value="1"/>
</dbReference>
<evidence type="ECO:0000256" key="2">
    <source>
        <dbReference type="ARBA" id="ARBA00004429"/>
    </source>
</evidence>
<dbReference type="Pfam" id="PF00512">
    <property type="entry name" value="HisKA"/>
    <property type="match status" value="1"/>
</dbReference>
<evidence type="ECO:0000256" key="7">
    <source>
        <dbReference type="ARBA" id="ARBA00022553"/>
    </source>
</evidence>
<evidence type="ECO:0000256" key="13">
    <source>
        <dbReference type="ARBA" id="ARBA00022840"/>
    </source>
</evidence>
<dbReference type="GO" id="GO:0005524">
    <property type="term" value="F:ATP binding"/>
    <property type="evidence" value="ECO:0007669"/>
    <property type="project" value="UniProtKB-KW"/>
</dbReference>
<dbReference type="Gene3D" id="1.10.287.130">
    <property type="match status" value="1"/>
</dbReference>
<evidence type="ECO:0000256" key="5">
    <source>
        <dbReference type="ARBA" id="ARBA00022448"/>
    </source>
</evidence>
<dbReference type="EMBL" id="JACIVI010000001">
    <property type="protein sequence ID" value="MBB1161742.1"/>
    <property type="molecule type" value="Genomic_DNA"/>
</dbReference>
<name>A0A839HKT7_9BURK</name>
<evidence type="ECO:0000256" key="12">
    <source>
        <dbReference type="ARBA" id="ARBA00022777"/>
    </source>
</evidence>
<keyword evidence="12 21" id="KW-0418">Kinase</keyword>
<dbReference type="InterPro" id="IPR050351">
    <property type="entry name" value="BphY/WalK/GraS-like"/>
</dbReference>
<keyword evidence="6" id="KW-1003">Cell membrane</keyword>
<dbReference type="InterPro" id="IPR003661">
    <property type="entry name" value="HisK_dim/P_dom"/>
</dbReference>
<comment type="catalytic activity">
    <reaction evidence="1">
        <text>ATP + protein L-histidine = ADP + protein N-phospho-L-histidine.</text>
        <dbReference type="EC" id="2.7.13.3"/>
    </reaction>
</comment>
<keyword evidence="14 19" id="KW-1133">Transmembrane helix</keyword>
<dbReference type="GO" id="GO:0004721">
    <property type="term" value="F:phosphoprotein phosphatase activity"/>
    <property type="evidence" value="ECO:0007669"/>
    <property type="project" value="InterPro"/>
</dbReference>
<comment type="caution">
    <text evidence="21">The sequence shown here is derived from an EMBL/GenBank/DDBJ whole genome shotgun (WGS) entry which is preliminary data.</text>
</comment>
<dbReference type="PANTHER" id="PTHR45453">
    <property type="entry name" value="PHOSPHATE REGULON SENSOR PROTEIN PHOR"/>
    <property type="match status" value="1"/>
</dbReference>
<dbReference type="PROSITE" id="PS50109">
    <property type="entry name" value="HIS_KIN"/>
    <property type="match status" value="1"/>
</dbReference>
<evidence type="ECO:0000256" key="16">
    <source>
        <dbReference type="ARBA" id="ARBA00023136"/>
    </source>
</evidence>
<dbReference type="PANTHER" id="PTHR45453:SF1">
    <property type="entry name" value="PHOSPHATE REGULON SENSOR PROTEIN PHOR"/>
    <property type="match status" value="1"/>
</dbReference>
<dbReference type="FunFam" id="3.30.565.10:FF:000006">
    <property type="entry name" value="Sensor histidine kinase WalK"/>
    <property type="match status" value="1"/>
</dbReference>
<keyword evidence="13" id="KW-0067">ATP-binding</keyword>
<evidence type="ECO:0000256" key="4">
    <source>
        <dbReference type="ARBA" id="ARBA00019665"/>
    </source>
</evidence>
<dbReference type="InterPro" id="IPR021766">
    <property type="entry name" value="PhoR_N"/>
</dbReference>
<feature type="domain" description="Histidine kinase" evidence="20">
    <location>
        <begin position="216"/>
        <end position="433"/>
    </location>
</feature>
<feature type="transmembrane region" description="Helical" evidence="19">
    <location>
        <begin position="31"/>
        <end position="50"/>
    </location>
</feature>
<dbReference type="InterPro" id="IPR036097">
    <property type="entry name" value="HisK_dim/P_sf"/>
</dbReference>
<protein>
    <recommendedName>
        <fullName evidence="4">Phosphate regulon sensor protein PhoR</fullName>
        <ecNumber evidence="3">2.7.13.3</ecNumber>
    </recommendedName>
</protein>
<keyword evidence="15" id="KW-0902">Two-component regulatory system</keyword>
<dbReference type="EC" id="2.7.13.3" evidence="3"/>
<dbReference type="InterPro" id="IPR000014">
    <property type="entry name" value="PAS"/>
</dbReference>
<dbReference type="SMART" id="SM00388">
    <property type="entry name" value="HisKA"/>
    <property type="match status" value="1"/>
</dbReference>
<comment type="subcellular location">
    <subcellularLocation>
        <location evidence="2">Cell inner membrane</location>
        <topology evidence="2">Multi-pass membrane protein</topology>
    </subcellularLocation>
</comment>
<dbReference type="GO" id="GO:0000155">
    <property type="term" value="F:phosphorelay sensor kinase activity"/>
    <property type="evidence" value="ECO:0007669"/>
    <property type="project" value="InterPro"/>
</dbReference>
<gene>
    <name evidence="21" type="primary">phoR</name>
    <name evidence="21" type="ORF">H4F90_07105</name>
</gene>
<evidence type="ECO:0000256" key="11">
    <source>
        <dbReference type="ARBA" id="ARBA00022741"/>
    </source>
</evidence>
<dbReference type="InterPro" id="IPR014310">
    <property type="entry name" value="Sig_transdc_His_kinase_PhoR"/>
</dbReference>
<evidence type="ECO:0000256" key="17">
    <source>
        <dbReference type="ARBA" id="ARBA00025207"/>
    </source>
</evidence>
<dbReference type="SUPFAM" id="SSF55874">
    <property type="entry name" value="ATPase domain of HSP90 chaperone/DNA topoisomerase II/histidine kinase"/>
    <property type="match status" value="1"/>
</dbReference>